<accession>A0A951QWJ8</accession>
<reference evidence="1" key="1">
    <citation type="submission" date="2021-05" db="EMBL/GenBank/DDBJ databases">
        <authorList>
            <person name="Pietrasiak N."/>
            <person name="Ward R."/>
            <person name="Stajich J.E."/>
            <person name="Kurbessoian T."/>
        </authorList>
    </citation>
    <scope>NUCLEOTIDE SEQUENCE</scope>
    <source>
        <strain evidence="1">GSE-NOS-MK-12-04C</strain>
    </source>
</reference>
<dbReference type="EMBL" id="JAHHGZ010000055">
    <property type="protein sequence ID" value="MBW4671857.1"/>
    <property type="molecule type" value="Genomic_DNA"/>
</dbReference>
<name>A0A951QWJ8_9CYAN</name>
<dbReference type="Proteomes" id="UP000729701">
    <property type="component" value="Unassembled WGS sequence"/>
</dbReference>
<protein>
    <submittedName>
        <fullName evidence="1">Uncharacterized protein</fullName>
    </submittedName>
</protein>
<gene>
    <name evidence="1" type="ORF">KME60_31640</name>
</gene>
<evidence type="ECO:0000313" key="1">
    <source>
        <dbReference type="EMBL" id="MBW4671857.1"/>
    </source>
</evidence>
<sequence>MANPYDDLNKAAILRYQAASLEAGANQQMTIALNELLVYIYQYEQGLQVCPQIIQCMNQNPWLKNHYNDYWENCAG</sequence>
<reference evidence="1" key="2">
    <citation type="journal article" date="2022" name="Microbiol. Resour. Announc.">
        <title>Metagenome Sequencing to Explore Phylogenomics of Terrestrial Cyanobacteria.</title>
        <authorList>
            <person name="Ward R.D."/>
            <person name="Stajich J.E."/>
            <person name="Johansen J.R."/>
            <person name="Huntemann M."/>
            <person name="Clum A."/>
            <person name="Foster B."/>
            <person name="Foster B."/>
            <person name="Roux S."/>
            <person name="Palaniappan K."/>
            <person name="Varghese N."/>
            <person name="Mukherjee S."/>
            <person name="Reddy T.B.K."/>
            <person name="Daum C."/>
            <person name="Copeland A."/>
            <person name="Chen I.A."/>
            <person name="Ivanova N.N."/>
            <person name="Kyrpides N.C."/>
            <person name="Shapiro N."/>
            <person name="Eloe-Fadrosh E.A."/>
            <person name="Pietrasiak N."/>
        </authorList>
    </citation>
    <scope>NUCLEOTIDE SEQUENCE</scope>
    <source>
        <strain evidence="1">GSE-NOS-MK-12-04C</strain>
    </source>
</reference>
<proteinExistence type="predicted"/>
<dbReference type="AlphaFoldDB" id="A0A951QWJ8"/>
<organism evidence="1 2">
    <name type="scientific">Cyanomargarita calcarea GSE-NOS-MK-12-04C</name>
    <dbReference type="NCBI Taxonomy" id="2839659"/>
    <lineage>
        <taxon>Bacteria</taxon>
        <taxon>Bacillati</taxon>
        <taxon>Cyanobacteriota</taxon>
        <taxon>Cyanophyceae</taxon>
        <taxon>Nostocales</taxon>
        <taxon>Cyanomargaritaceae</taxon>
        <taxon>Cyanomargarita</taxon>
    </lineage>
</organism>
<evidence type="ECO:0000313" key="2">
    <source>
        <dbReference type="Proteomes" id="UP000729701"/>
    </source>
</evidence>
<comment type="caution">
    <text evidence="1">The sequence shown here is derived from an EMBL/GenBank/DDBJ whole genome shotgun (WGS) entry which is preliminary data.</text>
</comment>